<comment type="caution">
    <text evidence="1">The sequence shown here is derived from an EMBL/GenBank/DDBJ whole genome shotgun (WGS) entry which is preliminary data.</text>
</comment>
<organism evidence="1 2">
    <name type="scientific">Candidatus Scybalenecus merdavium</name>
    <dbReference type="NCBI Taxonomy" id="2840939"/>
    <lineage>
        <taxon>Bacteria</taxon>
        <taxon>Bacillati</taxon>
        <taxon>Bacillota</taxon>
        <taxon>Clostridia</taxon>
        <taxon>Eubacteriales</taxon>
        <taxon>Oscillospiraceae</taxon>
        <taxon>Oscillospiraceae incertae sedis</taxon>
        <taxon>Candidatus Scybalenecus</taxon>
    </lineage>
</organism>
<dbReference type="SUPFAM" id="SSF101386">
    <property type="entry name" value="all-alpha NTP pyrophosphatases"/>
    <property type="match status" value="1"/>
</dbReference>
<proteinExistence type="predicted"/>
<dbReference type="AlphaFoldDB" id="A0A9D1SPQ1"/>
<sequence>MKEKEFTCFDCENNQDAFCPLADMYLSMRPRFCEAFKPHSPRPVVSIATVAKARRIESTRSTSTDEIDKLLRKAIDHYGKDNQVKKSIEEMAELTKALCKGDVENIKEEIADVQIMLYQLQMIFFDGNEMYEYAAQKLKRLEKRMYEQKNI</sequence>
<reference evidence="1" key="2">
    <citation type="journal article" date="2021" name="PeerJ">
        <title>Extensive microbial diversity within the chicken gut microbiome revealed by metagenomics and culture.</title>
        <authorList>
            <person name="Gilroy R."/>
            <person name="Ravi A."/>
            <person name="Getino M."/>
            <person name="Pursley I."/>
            <person name="Horton D.L."/>
            <person name="Alikhan N.F."/>
            <person name="Baker D."/>
            <person name="Gharbi K."/>
            <person name="Hall N."/>
            <person name="Watson M."/>
            <person name="Adriaenssens E.M."/>
            <person name="Foster-Nyarko E."/>
            <person name="Jarju S."/>
            <person name="Secka A."/>
            <person name="Antonio M."/>
            <person name="Oren A."/>
            <person name="Chaudhuri R.R."/>
            <person name="La Ragione R."/>
            <person name="Hildebrand F."/>
            <person name="Pallen M.J."/>
        </authorList>
    </citation>
    <scope>NUCLEOTIDE SEQUENCE</scope>
    <source>
        <strain evidence="1">CHK176-6737</strain>
    </source>
</reference>
<dbReference type="Proteomes" id="UP000824125">
    <property type="component" value="Unassembled WGS sequence"/>
</dbReference>
<reference evidence="1" key="1">
    <citation type="submission" date="2020-10" db="EMBL/GenBank/DDBJ databases">
        <authorList>
            <person name="Gilroy R."/>
        </authorList>
    </citation>
    <scope>NUCLEOTIDE SEQUENCE</scope>
    <source>
        <strain evidence="1">CHK176-6737</strain>
    </source>
</reference>
<accession>A0A9D1SPQ1</accession>
<dbReference type="EMBL" id="DVNM01000043">
    <property type="protein sequence ID" value="HIU69830.1"/>
    <property type="molecule type" value="Genomic_DNA"/>
</dbReference>
<evidence type="ECO:0000313" key="1">
    <source>
        <dbReference type="EMBL" id="HIU69830.1"/>
    </source>
</evidence>
<dbReference type="CDD" id="cd11539">
    <property type="entry name" value="NTP-PPase_u2"/>
    <property type="match status" value="1"/>
</dbReference>
<evidence type="ECO:0000313" key="2">
    <source>
        <dbReference type="Proteomes" id="UP000824125"/>
    </source>
</evidence>
<dbReference type="Gene3D" id="1.10.287.1080">
    <property type="entry name" value="MazG-like"/>
    <property type="match status" value="1"/>
</dbReference>
<name>A0A9D1SPQ1_9FIRM</name>
<protein>
    <recommendedName>
        <fullName evidence="3">NTP pyrophosphohydrolase MazG putative catalytic core domain-containing protein</fullName>
    </recommendedName>
</protein>
<evidence type="ECO:0008006" key="3">
    <source>
        <dbReference type="Google" id="ProtNLM"/>
    </source>
</evidence>
<gene>
    <name evidence="1" type="ORF">IAD23_07740</name>
</gene>